<protein>
    <recommendedName>
        <fullName evidence="2">BBH37-like helical domain-containing protein</fullName>
    </recommendedName>
</protein>
<dbReference type="Pfam" id="PF25672">
    <property type="entry name" value="BBH37"/>
    <property type="match status" value="1"/>
</dbReference>
<name>A0ABR6P8W4_9SPIR</name>
<dbReference type="PROSITE" id="PS51257">
    <property type="entry name" value="PROKAR_LIPOPROTEIN"/>
    <property type="match status" value="1"/>
</dbReference>
<reference evidence="3 4" key="1">
    <citation type="submission" date="2020-08" db="EMBL/GenBank/DDBJ databases">
        <title>Genomic Encyclopedia of Type Strains, Phase IV (KMG-IV): sequencing the most valuable type-strain genomes for metagenomic binning, comparative biology and taxonomic classification.</title>
        <authorList>
            <person name="Goeker M."/>
        </authorList>
    </citation>
    <scope>NUCLEOTIDE SEQUENCE [LARGE SCALE GENOMIC DNA]</scope>
    <source>
        <strain evidence="3 4">DSM 16813</strain>
    </source>
</reference>
<sequence>MGKNLFLYILLMLGLMSCSLDSKLFGNKEQNNNDNVKEVLDSVQKDSLKNLYSSQEEQKGFNKNFGERKYQDLIVPIGPMVSSKSLNNKVDIPNISTNHAKKKEIKKEDLVPFTYEERRASEVIKNIQDILKDSGFFNLIEDVCVLKDEYILIKDDFNNVMSKIQSKKASLMENLNNNKNKIRELAQLQNELKIGFEFDEFINKIDMAEQEIRSAALFFDIAQKSLEESIIKRLESKNKASYALKLSREALSKAESTLDNLDSYFLKKAEVMVKKQELEKLIEHVKTVLKSIN</sequence>
<evidence type="ECO:0000313" key="4">
    <source>
        <dbReference type="Proteomes" id="UP000566276"/>
    </source>
</evidence>
<dbReference type="InterPro" id="IPR057717">
    <property type="entry name" value="BBH37-like_helical"/>
</dbReference>
<proteinExistence type="predicted"/>
<feature type="domain" description="BBH37-like helical" evidence="2">
    <location>
        <begin position="109"/>
        <end position="291"/>
    </location>
</feature>
<gene>
    <name evidence="3" type="ORF">HNR35_000949</name>
</gene>
<comment type="caution">
    <text evidence="3">The sequence shown here is derived from an EMBL/GenBank/DDBJ whole genome shotgun (WGS) entry which is preliminary data.</text>
</comment>
<evidence type="ECO:0000256" key="1">
    <source>
        <dbReference type="SAM" id="Coils"/>
    </source>
</evidence>
<dbReference type="RefSeq" id="WP_183224280.1">
    <property type="nucleotide sequence ID" value="NZ_JACHFA010000005.1"/>
</dbReference>
<accession>A0ABR6P8W4</accession>
<dbReference type="NCBIfam" id="NF033721">
    <property type="entry name" value="P12_lipo"/>
    <property type="match status" value="1"/>
</dbReference>
<keyword evidence="1" id="KW-0175">Coiled coil</keyword>
<feature type="coiled-coil region" evidence="1">
    <location>
        <begin position="161"/>
        <end position="192"/>
    </location>
</feature>
<organism evidence="3 4">
    <name type="scientific">Borreliella spielmanii</name>
    <dbReference type="NCBI Taxonomy" id="88916"/>
    <lineage>
        <taxon>Bacteria</taxon>
        <taxon>Pseudomonadati</taxon>
        <taxon>Spirochaetota</taxon>
        <taxon>Spirochaetia</taxon>
        <taxon>Spirochaetales</taxon>
        <taxon>Borreliaceae</taxon>
        <taxon>Borreliella</taxon>
    </lineage>
</organism>
<keyword evidence="4" id="KW-1185">Reference proteome</keyword>
<dbReference type="Proteomes" id="UP000566276">
    <property type="component" value="Unassembled WGS sequence"/>
</dbReference>
<dbReference type="EMBL" id="JACHFA010000005">
    <property type="protein sequence ID" value="MBB6031946.1"/>
    <property type="molecule type" value="Genomic_DNA"/>
</dbReference>
<evidence type="ECO:0000313" key="3">
    <source>
        <dbReference type="EMBL" id="MBB6031946.1"/>
    </source>
</evidence>
<evidence type="ECO:0000259" key="2">
    <source>
        <dbReference type="Pfam" id="PF25672"/>
    </source>
</evidence>
<dbReference type="InterPro" id="IPR058057">
    <property type="entry name" value="BBH37-like"/>
</dbReference>